<reference evidence="3" key="1">
    <citation type="submission" date="2013-06" db="EMBL/GenBank/DDBJ databases">
        <authorList>
            <person name="Zhao Q."/>
        </authorList>
    </citation>
    <scope>NUCLEOTIDE SEQUENCE</scope>
    <source>
        <strain evidence="3">cv. W1943</strain>
    </source>
</reference>
<dbReference type="STRING" id="4529.A0A0E0RC44"/>
<keyword evidence="3" id="KW-1185">Reference proteome</keyword>
<organism evidence="2 3">
    <name type="scientific">Oryza rufipogon</name>
    <name type="common">Brownbeard rice</name>
    <name type="synonym">Asian wild rice</name>
    <dbReference type="NCBI Taxonomy" id="4529"/>
    <lineage>
        <taxon>Eukaryota</taxon>
        <taxon>Viridiplantae</taxon>
        <taxon>Streptophyta</taxon>
        <taxon>Embryophyta</taxon>
        <taxon>Tracheophyta</taxon>
        <taxon>Spermatophyta</taxon>
        <taxon>Magnoliopsida</taxon>
        <taxon>Liliopsida</taxon>
        <taxon>Poales</taxon>
        <taxon>Poaceae</taxon>
        <taxon>BOP clade</taxon>
        <taxon>Oryzoideae</taxon>
        <taxon>Oryzeae</taxon>
        <taxon>Oryzinae</taxon>
        <taxon>Oryza</taxon>
    </lineage>
</organism>
<protein>
    <recommendedName>
        <fullName evidence="1">RNase H type-1 domain-containing protein</fullName>
    </recommendedName>
</protein>
<reference evidence="2" key="2">
    <citation type="submission" date="2015-06" db="UniProtKB">
        <authorList>
            <consortium name="EnsemblPlants"/>
        </authorList>
    </citation>
    <scope>IDENTIFICATION</scope>
</reference>
<dbReference type="EnsemblPlants" id="ORUFI11G24810.1">
    <property type="protein sequence ID" value="ORUFI11G24810.1"/>
    <property type="gene ID" value="ORUFI11G24810"/>
</dbReference>
<sequence length="110" mass="12613">MRHPRHYGKPLAALASTGNWLEWIPMAVEVETDCATILGRLTTKGARSRWTFLFRATKKVMAFLQEVCLLHCERECNRIAHEFAQLGKRSAQSTDYFSPFAVNNMQNLLL</sequence>
<name>A0A0E0RC44_ORYRU</name>
<dbReference type="InterPro" id="IPR002156">
    <property type="entry name" value="RNaseH_domain"/>
</dbReference>
<dbReference type="Pfam" id="PF13456">
    <property type="entry name" value="RVT_3"/>
    <property type="match status" value="1"/>
</dbReference>
<dbReference type="GO" id="GO:0003676">
    <property type="term" value="F:nucleic acid binding"/>
    <property type="evidence" value="ECO:0007669"/>
    <property type="project" value="InterPro"/>
</dbReference>
<evidence type="ECO:0000259" key="1">
    <source>
        <dbReference type="Pfam" id="PF13456"/>
    </source>
</evidence>
<proteinExistence type="predicted"/>
<dbReference type="Gramene" id="ORUFI11G24810.1">
    <property type="protein sequence ID" value="ORUFI11G24810.1"/>
    <property type="gene ID" value="ORUFI11G24810"/>
</dbReference>
<evidence type="ECO:0000313" key="3">
    <source>
        <dbReference type="Proteomes" id="UP000008022"/>
    </source>
</evidence>
<dbReference type="HOGENOM" id="CLU_2175143_0_0_1"/>
<feature type="domain" description="RNase H type-1" evidence="1">
    <location>
        <begin position="26"/>
        <end position="85"/>
    </location>
</feature>
<accession>A0A0E0RC44</accession>
<dbReference type="GO" id="GO:0004523">
    <property type="term" value="F:RNA-DNA hybrid ribonuclease activity"/>
    <property type="evidence" value="ECO:0007669"/>
    <property type="project" value="InterPro"/>
</dbReference>
<evidence type="ECO:0000313" key="2">
    <source>
        <dbReference type="EnsemblPlants" id="ORUFI11G24810.1"/>
    </source>
</evidence>
<dbReference type="Proteomes" id="UP000008022">
    <property type="component" value="Unassembled WGS sequence"/>
</dbReference>
<dbReference type="AlphaFoldDB" id="A0A0E0RC44"/>